<dbReference type="Gene3D" id="3.20.20.70">
    <property type="entry name" value="Aldolase class I"/>
    <property type="match status" value="1"/>
</dbReference>
<proteinExistence type="inferred from homology"/>
<keyword evidence="10" id="KW-1185">Reference proteome</keyword>
<comment type="catalytic activity">
    <reaction evidence="5">
        <text>Hydrolysis of terminal, non-reducing alpha-D-galactose residues in alpha-D-galactosides, including galactose oligosaccharides, galactomannans and galactolipids.</text>
        <dbReference type="EC" id="3.2.1.22"/>
    </reaction>
</comment>
<evidence type="ECO:0000256" key="5">
    <source>
        <dbReference type="RuleBase" id="RU361168"/>
    </source>
</evidence>
<dbReference type="InterPro" id="IPR017853">
    <property type="entry name" value="GH"/>
</dbReference>
<evidence type="ECO:0000256" key="4">
    <source>
        <dbReference type="ARBA" id="ARBA00023295"/>
    </source>
</evidence>
<gene>
    <name evidence="9" type="ORF">GCM10009665_25650</name>
</gene>
<evidence type="ECO:0000313" key="10">
    <source>
        <dbReference type="Proteomes" id="UP001500037"/>
    </source>
</evidence>
<dbReference type="Pfam" id="PF16499">
    <property type="entry name" value="Melibiase_2"/>
    <property type="match status" value="1"/>
</dbReference>
<evidence type="ECO:0000256" key="7">
    <source>
        <dbReference type="SAM" id="SignalP"/>
    </source>
</evidence>
<dbReference type="Pfam" id="PF17801">
    <property type="entry name" value="Melibiase_C"/>
    <property type="match status" value="1"/>
</dbReference>
<dbReference type="CDD" id="cd00161">
    <property type="entry name" value="beta-trefoil_Ricin-like"/>
    <property type="match status" value="1"/>
</dbReference>
<dbReference type="InterPro" id="IPR035992">
    <property type="entry name" value="Ricin_B-like_lectins"/>
</dbReference>
<evidence type="ECO:0000313" key="9">
    <source>
        <dbReference type="EMBL" id="GAA1234290.1"/>
    </source>
</evidence>
<dbReference type="InterPro" id="IPR002241">
    <property type="entry name" value="Glyco_hydro_27"/>
</dbReference>
<dbReference type="SUPFAM" id="SSF50370">
    <property type="entry name" value="Ricin B-like lectins"/>
    <property type="match status" value="1"/>
</dbReference>
<comment type="similarity">
    <text evidence="1 5">Belongs to the glycosyl hydrolase 27 family.</text>
</comment>
<keyword evidence="2 7" id="KW-0732">Signal</keyword>
<dbReference type="EC" id="3.2.1.22" evidence="5"/>
<dbReference type="CDD" id="cd14792">
    <property type="entry name" value="GH27"/>
    <property type="match status" value="1"/>
</dbReference>
<dbReference type="RefSeq" id="WP_344441557.1">
    <property type="nucleotide sequence ID" value="NZ_BAAALF010000035.1"/>
</dbReference>
<feature type="chain" id="PRO_5045234085" description="Alpha-galactosidase" evidence="7">
    <location>
        <begin position="44"/>
        <end position="584"/>
    </location>
</feature>
<evidence type="ECO:0000256" key="6">
    <source>
        <dbReference type="SAM" id="MobiDB-lite"/>
    </source>
</evidence>
<organism evidence="9 10">
    <name type="scientific">Kitasatospora nipponensis</name>
    <dbReference type="NCBI Taxonomy" id="258049"/>
    <lineage>
        <taxon>Bacteria</taxon>
        <taxon>Bacillati</taxon>
        <taxon>Actinomycetota</taxon>
        <taxon>Actinomycetes</taxon>
        <taxon>Kitasatosporales</taxon>
        <taxon>Streptomycetaceae</taxon>
        <taxon>Kitasatospora</taxon>
    </lineage>
</organism>
<dbReference type="InterPro" id="IPR013785">
    <property type="entry name" value="Aldolase_TIM"/>
</dbReference>
<evidence type="ECO:0000259" key="8">
    <source>
        <dbReference type="SMART" id="SM00458"/>
    </source>
</evidence>
<keyword evidence="4 5" id="KW-0326">Glycosidase</keyword>
<dbReference type="PRINTS" id="PR00740">
    <property type="entry name" value="GLHYDRLASE27"/>
</dbReference>
<dbReference type="PROSITE" id="PS00512">
    <property type="entry name" value="ALPHA_GALACTOSIDASE"/>
    <property type="match status" value="1"/>
</dbReference>
<evidence type="ECO:0000256" key="3">
    <source>
        <dbReference type="ARBA" id="ARBA00022801"/>
    </source>
</evidence>
<name>A0ABN1W728_9ACTN</name>
<dbReference type="PANTHER" id="PTHR11452:SF75">
    <property type="entry name" value="ALPHA-GALACTOSIDASE MEL1"/>
    <property type="match status" value="1"/>
</dbReference>
<dbReference type="InterPro" id="IPR000111">
    <property type="entry name" value="Glyco_hydro_27/36_CS"/>
</dbReference>
<comment type="caution">
    <text evidence="9">The sequence shown here is derived from an EMBL/GenBank/DDBJ whole genome shotgun (WGS) entry which is preliminary data.</text>
</comment>
<dbReference type="EMBL" id="BAAALF010000035">
    <property type="protein sequence ID" value="GAA1234290.1"/>
    <property type="molecule type" value="Genomic_DNA"/>
</dbReference>
<keyword evidence="3 5" id="KW-0378">Hydrolase</keyword>
<dbReference type="SUPFAM" id="SSF51011">
    <property type="entry name" value="Glycosyl hydrolase domain"/>
    <property type="match status" value="1"/>
</dbReference>
<dbReference type="Gene3D" id="2.80.10.50">
    <property type="match status" value="1"/>
</dbReference>
<dbReference type="Pfam" id="PF14200">
    <property type="entry name" value="RicinB_lectin_2"/>
    <property type="match status" value="1"/>
</dbReference>
<feature type="signal peptide" evidence="7">
    <location>
        <begin position="1"/>
        <end position="43"/>
    </location>
</feature>
<dbReference type="InterPro" id="IPR000772">
    <property type="entry name" value="Ricin_B_lectin"/>
</dbReference>
<dbReference type="SMART" id="SM00458">
    <property type="entry name" value="RICIN"/>
    <property type="match status" value="1"/>
</dbReference>
<protein>
    <recommendedName>
        <fullName evidence="5">Alpha-galactosidase</fullName>
        <ecNumber evidence="5">3.2.1.22</ecNumber>
    </recommendedName>
    <alternativeName>
        <fullName evidence="5">Melibiase</fullName>
    </alternativeName>
</protein>
<feature type="region of interest" description="Disordered" evidence="6">
    <location>
        <begin position="561"/>
        <end position="584"/>
    </location>
</feature>
<accession>A0ABN1W728</accession>
<dbReference type="InterPro" id="IPR041233">
    <property type="entry name" value="Melibiase_C"/>
</dbReference>
<dbReference type="SUPFAM" id="SSF51445">
    <property type="entry name" value="(Trans)glycosidases"/>
    <property type="match status" value="1"/>
</dbReference>
<feature type="domain" description="Ricin B lectin" evidence="8">
    <location>
        <begin position="444"/>
        <end position="581"/>
    </location>
</feature>
<dbReference type="PROSITE" id="PS50231">
    <property type="entry name" value="RICIN_B_LECTIN"/>
    <property type="match status" value="1"/>
</dbReference>
<dbReference type="PANTHER" id="PTHR11452">
    <property type="entry name" value="ALPHA-GALACTOSIDASE/ALPHA-N-ACETYLGALACTOSAMINIDASE"/>
    <property type="match status" value="1"/>
</dbReference>
<dbReference type="Proteomes" id="UP001500037">
    <property type="component" value="Unassembled WGS sequence"/>
</dbReference>
<sequence>MSRHPLHPHALAGRGRVTAVAATAALLCSAAAVQLGAAPTAHALANTVALTPPMGWNTWNSFGCNPSEALIESSADRIVSSGMKAAGYQYVTVDDCWMSPDRDANGNLQADPAKFPHGMKAVADYVHTLGLKFGIYEVPTDRTCAQRNNVLPLGKNGLGTGSLGHEQQDATTFAAWGVDLLKYDWCSADGDLAYQQQQFSLMRDALAATGRPIVYSINPNSFHADKTGATFDWSGIANMWRTTEDITTSWNTGHTNSYAMGISNILNINGTATIADQSGPGHWNDPDMLEVGNGGLSADEQRSHLAMWALMSAPLMAGNKLASATPADFALLSNPDVIAVDQDPQGAGGRLINDTNGLQTWSKRLGDGSLAVVLLNQSSATATVSTTTGRLGLPSTASYALKDLWTGQSGTITTDLSASLAPHASAMYRITPTGPAATPAPPADGTYELASTGSSQVMDDPGSSTVANTQLIGYGRKNVTNQHWILTANGDGTYSVRNQASNLCVDIRGASTSAGAAVIQYGCSGSANQRFTPQPLPAGGFALVARNSGLAITAAGTTNGSGLTQQPIGASRADTQSWALNPTG</sequence>
<evidence type="ECO:0000256" key="2">
    <source>
        <dbReference type="ARBA" id="ARBA00022729"/>
    </source>
</evidence>
<dbReference type="Gene3D" id="2.60.40.1180">
    <property type="entry name" value="Golgi alpha-mannosidase II"/>
    <property type="match status" value="1"/>
</dbReference>
<reference evidence="9 10" key="1">
    <citation type="journal article" date="2019" name="Int. J. Syst. Evol. Microbiol.">
        <title>The Global Catalogue of Microorganisms (GCM) 10K type strain sequencing project: providing services to taxonomists for standard genome sequencing and annotation.</title>
        <authorList>
            <consortium name="The Broad Institute Genomics Platform"/>
            <consortium name="The Broad Institute Genome Sequencing Center for Infectious Disease"/>
            <person name="Wu L."/>
            <person name="Ma J."/>
        </authorList>
    </citation>
    <scope>NUCLEOTIDE SEQUENCE [LARGE SCALE GENOMIC DNA]</scope>
    <source>
        <strain evidence="9 10">JCM 13004</strain>
    </source>
</reference>
<keyword evidence="5" id="KW-1015">Disulfide bond</keyword>
<evidence type="ECO:0000256" key="1">
    <source>
        <dbReference type="ARBA" id="ARBA00009743"/>
    </source>
</evidence>
<dbReference type="InterPro" id="IPR013780">
    <property type="entry name" value="Glyco_hydro_b"/>
</dbReference>